<keyword evidence="5" id="KW-0479">Metal-binding</keyword>
<evidence type="ECO:0000256" key="1">
    <source>
        <dbReference type="ARBA" id="ARBA00001966"/>
    </source>
</evidence>
<dbReference type="GO" id="GO:0046872">
    <property type="term" value="F:metal ion binding"/>
    <property type="evidence" value="ECO:0007669"/>
    <property type="project" value="UniProtKB-KW"/>
</dbReference>
<dbReference type="Pfam" id="PF26466">
    <property type="entry name" value="DNA_primase_lrg_N"/>
    <property type="match status" value="1"/>
</dbReference>
<dbReference type="GeneID" id="115882802"/>
<evidence type="ECO:0000313" key="10">
    <source>
        <dbReference type="RefSeq" id="XP_030756910.1"/>
    </source>
</evidence>
<evidence type="ECO:0000256" key="4">
    <source>
        <dbReference type="ARBA" id="ARBA00022705"/>
    </source>
</evidence>
<dbReference type="RefSeq" id="XP_030756910.1">
    <property type="nucleotide sequence ID" value="XM_030901050.1"/>
</dbReference>
<dbReference type="InterPro" id="IPR058560">
    <property type="entry name" value="DNA_primase_C"/>
</dbReference>
<evidence type="ECO:0000259" key="8">
    <source>
        <dbReference type="Pfam" id="PF04104"/>
    </source>
</evidence>
<dbReference type="GO" id="GO:0006269">
    <property type="term" value="P:DNA replication, synthesis of primer"/>
    <property type="evidence" value="ECO:0007669"/>
    <property type="project" value="UniProtKB-KW"/>
</dbReference>
<dbReference type="GO" id="GO:0005658">
    <property type="term" value="C:alpha DNA polymerase:primase complex"/>
    <property type="evidence" value="ECO:0007669"/>
    <property type="project" value="TreeGrafter"/>
</dbReference>
<dbReference type="GO" id="GO:0051539">
    <property type="term" value="F:4 iron, 4 sulfur cluster binding"/>
    <property type="evidence" value="ECO:0007669"/>
    <property type="project" value="UniProtKB-KW"/>
</dbReference>
<keyword evidence="7" id="KW-0411">Iron-sulfur</keyword>
<dbReference type="InterPro" id="IPR007238">
    <property type="entry name" value="DNA_primase_lsu_euk/arc"/>
</dbReference>
<keyword evidence="9" id="KW-1185">Reference proteome</keyword>
<keyword evidence="3" id="KW-0639">Primosome</keyword>
<evidence type="ECO:0000313" key="9">
    <source>
        <dbReference type="Proteomes" id="UP000504635"/>
    </source>
</evidence>
<evidence type="ECO:0000256" key="2">
    <source>
        <dbReference type="ARBA" id="ARBA00022485"/>
    </source>
</evidence>
<sequence length="429" mass="49997">MSFYLRPPTGFTTIFNLEKTVRQRLLCYEKILTEDIRNTIADLECLVEDSTLDRLGHHLFRLLAFKNSSFCPAFVANEIELLGLRLSAYNPDEALKFVISLKSQCRTCLRAIEEEGRVKNYFIALNKVCSKLLSYFHSPDDVSTAQIEVHYTYCFDLLAKRQYNLVNGMMLINCTDWRALLMSLYKSYLHLALFDMKFIPTVNNALQDERIRDALILARELFFRNNSLRKFGSLDVTHFEEEIPNFPLCMKSLYNNLSKNNRLGHNARFDFSLFLKDIGMEITDAFEFWRRFYSKQHSSCSSCTHSWEENEKRYIYGIKHLYGLEGSRKTYNVKDCSQMQSMTLGATEEGGCPFQHFDDNNLRSLLRSSLPADSSENIEIIINERRANPKRGCEKFLDSVVEKDAVNDELHFKNPAEYYFLLKSMNSEV</sequence>
<organism evidence="9 10">
    <name type="scientific">Sitophilus oryzae</name>
    <name type="common">Rice weevil</name>
    <name type="synonym">Curculio oryzae</name>
    <dbReference type="NCBI Taxonomy" id="7048"/>
    <lineage>
        <taxon>Eukaryota</taxon>
        <taxon>Metazoa</taxon>
        <taxon>Ecdysozoa</taxon>
        <taxon>Arthropoda</taxon>
        <taxon>Hexapoda</taxon>
        <taxon>Insecta</taxon>
        <taxon>Pterygota</taxon>
        <taxon>Neoptera</taxon>
        <taxon>Endopterygota</taxon>
        <taxon>Coleoptera</taxon>
        <taxon>Polyphaga</taxon>
        <taxon>Cucujiformia</taxon>
        <taxon>Curculionidae</taxon>
        <taxon>Dryophthorinae</taxon>
        <taxon>Sitophilus</taxon>
    </lineage>
</organism>
<name>A0A6J2Y1M2_SITOR</name>
<dbReference type="Pfam" id="PF04104">
    <property type="entry name" value="DNA_primase_lrg"/>
    <property type="match status" value="1"/>
</dbReference>
<evidence type="ECO:0000256" key="6">
    <source>
        <dbReference type="ARBA" id="ARBA00023004"/>
    </source>
</evidence>
<dbReference type="Proteomes" id="UP000504635">
    <property type="component" value="Unplaced"/>
</dbReference>
<dbReference type="PANTHER" id="PTHR10537:SF4">
    <property type="entry name" value="DNA PRIMASE LARGE SUBUNIT"/>
    <property type="match status" value="1"/>
</dbReference>
<proteinExistence type="predicted"/>
<protein>
    <submittedName>
        <fullName evidence="10">Probable DNA primase large subunit</fullName>
    </submittedName>
</protein>
<keyword evidence="4" id="KW-0235">DNA replication</keyword>
<keyword evidence="6" id="KW-0408">Iron</keyword>
<evidence type="ECO:0000256" key="3">
    <source>
        <dbReference type="ARBA" id="ARBA00022515"/>
    </source>
</evidence>
<keyword evidence="2" id="KW-0004">4Fe-4S</keyword>
<dbReference type="PANTHER" id="PTHR10537">
    <property type="entry name" value="DNA PRIMASE LARGE SUBUNIT"/>
    <property type="match status" value="1"/>
</dbReference>
<dbReference type="KEGG" id="soy:115882802"/>
<evidence type="ECO:0000256" key="5">
    <source>
        <dbReference type="ARBA" id="ARBA00022723"/>
    </source>
</evidence>
<reference evidence="10" key="1">
    <citation type="submission" date="2025-08" db="UniProtKB">
        <authorList>
            <consortium name="RefSeq"/>
        </authorList>
    </citation>
    <scope>IDENTIFICATION</scope>
    <source>
        <tissue evidence="10">Gonads</tissue>
    </source>
</reference>
<accession>A0A6J2Y1M2</accession>
<dbReference type="Gene3D" id="1.20.930.80">
    <property type="match status" value="1"/>
</dbReference>
<dbReference type="AlphaFoldDB" id="A0A6J2Y1M2"/>
<dbReference type="InParanoid" id="A0A6J2Y1M2"/>
<comment type="cofactor">
    <cofactor evidence="1">
        <name>[4Fe-4S] cluster</name>
        <dbReference type="ChEBI" id="CHEBI:49883"/>
    </cofactor>
</comment>
<feature type="domain" description="DNA primase large subunit C-terminal" evidence="8">
    <location>
        <begin position="245"/>
        <end position="419"/>
    </location>
</feature>
<evidence type="ECO:0000256" key="7">
    <source>
        <dbReference type="ARBA" id="ARBA00023014"/>
    </source>
</evidence>
<dbReference type="GO" id="GO:0006270">
    <property type="term" value="P:DNA replication initiation"/>
    <property type="evidence" value="ECO:0007669"/>
    <property type="project" value="TreeGrafter"/>
</dbReference>
<dbReference type="OrthoDB" id="421393at2759"/>
<gene>
    <name evidence="10" type="primary">LOC115882802</name>
</gene>